<dbReference type="EMBL" id="AGUD01000012">
    <property type="protein sequence ID" value="EHN12691.1"/>
    <property type="molecule type" value="Genomic_DNA"/>
</dbReference>
<dbReference type="OrthoDB" id="4775025at2"/>
<name>H0E0S7_9ACTN</name>
<dbReference type="PANTHER" id="PTHR14136">
    <property type="entry name" value="BTB_POZ DOMAIN-CONTAINING PROTEIN KCTD9"/>
    <property type="match status" value="1"/>
</dbReference>
<dbReference type="AlphaFoldDB" id="H0E0S7"/>
<feature type="region of interest" description="Disordered" evidence="1">
    <location>
        <begin position="1"/>
        <end position="23"/>
    </location>
</feature>
<dbReference type="InterPro" id="IPR001646">
    <property type="entry name" value="5peptide_repeat"/>
</dbReference>
<dbReference type="Gene3D" id="2.160.20.80">
    <property type="entry name" value="E3 ubiquitin-protein ligase SopA"/>
    <property type="match status" value="1"/>
</dbReference>
<comment type="caution">
    <text evidence="2">The sequence shown here is derived from an EMBL/GenBank/DDBJ whole genome shotgun (WGS) entry which is preliminary data.</text>
</comment>
<dbReference type="Proteomes" id="UP000005143">
    <property type="component" value="Unassembled WGS sequence"/>
</dbReference>
<dbReference type="Pfam" id="PF13599">
    <property type="entry name" value="Pentapeptide_4"/>
    <property type="match status" value="1"/>
</dbReference>
<dbReference type="InterPro" id="IPR051082">
    <property type="entry name" value="Pentapeptide-BTB/POZ_domain"/>
</dbReference>
<sequence>MAASRSSSTAPRPPAAPRIPAELEPTTLPAHGLLDDDRLEGVLLEGLAEAPFRARSASIAEARANQLDLTGAVLPRLTLHDVELRGGSLANVDLRESGARRVAFHRVRLTGLRWTAGAIDDVTFDGCRFDLGSLTASRLRRVSFVDCTLSGSDFVDVQADEVSFDRCDLREVDFTSARFARTTMRDCQLDGARALEQLRGVMMPWSDILAGAGTFAGALGIRLLEE</sequence>
<evidence type="ECO:0000256" key="1">
    <source>
        <dbReference type="SAM" id="MobiDB-lite"/>
    </source>
</evidence>
<keyword evidence="3" id="KW-1185">Reference proteome</keyword>
<reference evidence="2 3" key="1">
    <citation type="journal article" date="2013" name="Biodegradation">
        <title>Quantitative proteomic analysis of ibuprofen-degrading Patulibacter sp. strain I11.</title>
        <authorList>
            <person name="Almeida B."/>
            <person name="Kjeldal H."/>
            <person name="Lolas I."/>
            <person name="Knudsen A.D."/>
            <person name="Carvalho G."/>
            <person name="Nielsen K.L."/>
            <person name="Barreto Crespo M.T."/>
            <person name="Stensballe A."/>
            <person name="Nielsen J.L."/>
        </authorList>
    </citation>
    <scope>NUCLEOTIDE SEQUENCE [LARGE SCALE GENOMIC DNA]</scope>
    <source>
        <strain evidence="2 3">I11</strain>
    </source>
</reference>
<protein>
    <submittedName>
        <fullName evidence="2">Pentapeptide repeat protein</fullName>
    </submittedName>
</protein>
<proteinExistence type="predicted"/>
<organism evidence="2 3">
    <name type="scientific">Patulibacter medicamentivorans</name>
    <dbReference type="NCBI Taxonomy" id="1097667"/>
    <lineage>
        <taxon>Bacteria</taxon>
        <taxon>Bacillati</taxon>
        <taxon>Actinomycetota</taxon>
        <taxon>Thermoleophilia</taxon>
        <taxon>Solirubrobacterales</taxon>
        <taxon>Patulibacteraceae</taxon>
        <taxon>Patulibacter</taxon>
    </lineage>
</organism>
<accession>H0E0S7</accession>
<dbReference type="SUPFAM" id="SSF141571">
    <property type="entry name" value="Pentapeptide repeat-like"/>
    <property type="match status" value="1"/>
</dbReference>
<evidence type="ECO:0000313" key="3">
    <source>
        <dbReference type="Proteomes" id="UP000005143"/>
    </source>
</evidence>
<dbReference type="PATRIC" id="fig|1097667.3.peg.383"/>
<dbReference type="RefSeq" id="WP_007570283.1">
    <property type="nucleotide sequence ID" value="NZ_AGUD01000012.1"/>
</dbReference>
<gene>
    <name evidence="2" type="ORF">PAI11_03850</name>
</gene>
<feature type="compositionally biased region" description="Low complexity" evidence="1">
    <location>
        <begin position="1"/>
        <end position="10"/>
    </location>
</feature>
<evidence type="ECO:0000313" key="2">
    <source>
        <dbReference type="EMBL" id="EHN12691.1"/>
    </source>
</evidence>
<dbReference type="PANTHER" id="PTHR14136:SF17">
    <property type="entry name" value="BTB_POZ DOMAIN-CONTAINING PROTEIN KCTD9"/>
    <property type="match status" value="1"/>
</dbReference>